<keyword evidence="3" id="KW-0119">Carbohydrate metabolism</keyword>
<name>A0ABC8UFQ2_9AQUA</name>
<evidence type="ECO:0000313" key="5">
    <source>
        <dbReference type="Proteomes" id="UP001642360"/>
    </source>
</evidence>
<dbReference type="PANTHER" id="PTHR13398">
    <property type="entry name" value="GDP-FUCOSE PROTEIN O-FUCOSYLTRANSFERASE 2"/>
    <property type="match status" value="1"/>
</dbReference>
<gene>
    <name evidence="4" type="ORF">ILEXP_LOCUS49773</name>
</gene>
<accession>A0ABC8UFQ2</accession>
<sequence length="134" mass="15512">MCWGREVVLTFEEFVENSKHHLHIDKFICYFSLRQPCFVDDEHVKKFKGLGVSMAKLESPWVEDVKKPEKRTVKDVLEKFSAGDDVIAIGDVFFANVVKEWVMQPGGPIAHKYTTYTWDNHVGAYVIYSSINMH</sequence>
<evidence type="ECO:0000313" key="4">
    <source>
        <dbReference type="EMBL" id="CAK9179819.1"/>
    </source>
</evidence>
<dbReference type="Proteomes" id="UP001642360">
    <property type="component" value="Unassembled WGS sequence"/>
</dbReference>
<protein>
    <submittedName>
        <fullName evidence="4">Uncharacterized protein</fullName>
    </submittedName>
</protein>
<reference evidence="4 5" key="1">
    <citation type="submission" date="2024-02" db="EMBL/GenBank/DDBJ databases">
        <authorList>
            <person name="Vignale AGUSTIN F."/>
            <person name="Sosa J E."/>
            <person name="Modenutti C."/>
        </authorList>
    </citation>
    <scope>NUCLEOTIDE SEQUENCE [LARGE SCALE GENOMIC DNA]</scope>
</reference>
<evidence type="ECO:0000256" key="1">
    <source>
        <dbReference type="ARBA" id="ARBA00022679"/>
    </source>
</evidence>
<comment type="caution">
    <text evidence="4">The sequence shown here is derived from an EMBL/GenBank/DDBJ whole genome shotgun (WGS) entry which is preliminary data.</text>
</comment>
<evidence type="ECO:0000256" key="3">
    <source>
        <dbReference type="ARBA" id="ARBA00023277"/>
    </source>
</evidence>
<organism evidence="4 5">
    <name type="scientific">Ilex paraguariensis</name>
    <name type="common">yerba mate</name>
    <dbReference type="NCBI Taxonomy" id="185542"/>
    <lineage>
        <taxon>Eukaryota</taxon>
        <taxon>Viridiplantae</taxon>
        <taxon>Streptophyta</taxon>
        <taxon>Embryophyta</taxon>
        <taxon>Tracheophyta</taxon>
        <taxon>Spermatophyta</taxon>
        <taxon>Magnoliopsida</taxon>
        <taxon>eudicotyledons</taxon>
        <taxon>Gunneridae</taxon>
        <taxon>Pentapetalae</taxon>
        <taxon>asterids</taxon>
        <taxon>campanulids</taxon>
        <taxon>Aquifoliales</taxon>
        <taxon>Aquifoliaceae</taxon>
        <taxon>Ilex</taxon>
    </lineage>
</organism>
<dbReference type="GO" id="GO:0006004">
    <property type="term" value="P:fucose metabolic process"/>
    <property type="evidence" value="ECO:0007669"/>
    <property type="project" value="UniProtKB-KW"/>
</dbReference>
<keyword evidence="2" id="KW-0294">Fucose metabolism</keyword>
<dbReference type="InterPro" id="IPR045130">
    <property type="entry name" value="OFUT2-like"/>
</dbReference>
<dbReference type="GO" id="GO:0016740">
    <property type="term" value="F:transferase activity"/>
    <property type="evidence" value="ECO:0007669"/>
    <property type="project" value="UniProtKB-KW"/>
</dbReference>
<keyword evidence="5" id="KW-1185">Reference proteome</keyword>
<proteinExistence type="predicted"/>
<keyword evidence="1" id="KW-0808">Transferase</keyword>
<evidence type="ECO:0000256" key="2">
    <source>
        <dbReference type="ARBA" id="ARBA00023253"/>
    </source>
</evidence>
<dbReference type="EMBL" id="CAUOFW020007613">
    <property type="protein sequence ID" value="CAK9179819.1"/>
    <property type="molecule type" value="Genomic_DNA"/>
</dbReference>
<dbReference type="PANTHER" id="PTHR13398:SF0">
    <property type="entry name" value="GDP-FUCOSE PROTEIN O-FUCOSYLTRANSFERASE 2"/>
    <property type="match status" value="1"/>
</dbReference>
<dbReference type="AlphaFoldDB" id="A0ABC8UFQ2"/>